<dbReference type="Pfam" id="PF00850">
    <property type="entry name" value="Hist_deacetyl"/>
    <property type="match status" value="2"/>
</dbReference>
<name>A0A5K8A4Q6_9BACT</name>
<dbReference type="InterPro" id="IPR023801">
    <property type="entry name" value="His_deacetylse_dom"/>
</dbReference>
<keyword evidence="4" id="KW-1185">Reference proteome</keyword>
<dbReference type="GO" id="GO:0004407">
    <property type="term" value="F:histone deacetylase activity"/>
    <property type="evidence" value="ECO:0007669"/>
    <property type="project" value="TreeGrafter"/>
</dbReference>
<sequence length="247" mass="26700">MKVIYSHSFYPVYTSDPAAVAGRIEAVMNALPAGTKLIEAEPATEAQIALAHTMEHIRFVRQEGLYDIAALAAGGAMQAARLGLEAPTFGAIRPPGHHASGDSCWGFCYFNNMAVALLTLKDEGLIETATILDFDLHYGDGNVNILDHRSWMSISNPAGRTRDRYLQEVETFIEANPADIIGISAGFDHHINDWGGLLLTQDYHTMGRMVINSARKNNAGCFAILEGGYNHKIIGLNAAALIEGLSS</sequence>
<evidence type="ECO:0000313" key="3">
    <source>
        <dbReference type="EMBL" id="BBO87563.1"/>
    </source>
</evidence>
<dbReference type="AlphaFoldDB" id="A0A5K8A4Q6"/>
<feature type="domain" description="Histone deacetylase" evidence="2">
    <location>
        <begin position="23"/>
        <end position="149"/>
    </location>
</feature>
<dbReference type="EMBL" id="AP021879">
    <property type="protein sequence ID" value="BBO87563.1"/>
    <property type="molecule type" value="Genomic_DNA"/>
</dbReference>
<dbReference type="GO" id="GO:0040029">
    <property type="term" value="P:epigenetic regulation of gene expression"/>
    <property type="evidence" value="ECO:0007669"/>
    <property type="project" value="TreeGrafter"/>
</dbReference>
<dbReference type="InterPro" id="IPR000286">
    <property type="entry name" value="HDACs"/>
</dbReference>
<reference evidence="3 4" key="1">
    <citation type="submission" date="2019-11" db="EMBL/GenBank/DDBJ databases">
        <title>Comparative genomics of hydrocarbon-degrading Desulfosarcina strains.</title>
        <authorList>
            <person name="Watanabe M."/>
            <person name="Kojima H."/>
            <person name="Fukui M."/>
        </authorList>
    </citation>
    <scope>NUCLEOTIDE SEQUENCE [LARGE SCALE GENOMIC DNA]</scope>
    <source>
        <strain evidence="4">oXyS1</strain>
    </source>
</reference>
<evidence type="ECO:0000259" key="2">
    <source>
        <dbReference type="Pfam" id="PF00850"/>
    </source>
</evidence>
<evidence type="ECO:0000313" key="4">
    <source>
        <dbReference type="Proteomes" id="UP000422108"/>
    </source>
</evidence>
<dbReference type="InterPro" id="IPR023696">
    <property type="entry name" value="Ureohydrolase_dom_sf"/>
</dbReference>
<accession>A0A5K8A4Q6</accession>
<dbReference type="PANTHER" id="PTHR10625:SF10">
    <property type="entry name" value="HISTONE DEACETYLASE HDAC1"/>
    <property type="match status" value="1"/>
</dbReference>
<dbReference type="PANTHER" id="PTHR10625">
    <property type="entry name" value="HISTONE DEACETYLASE HDAC1-RELATED"/>
    <property type="match status" value="1"/>
</dbReference>
<dbReference type="RefSeq" id="WP_155309008.1">
    <property type="nucleotide sequence ID" value="NZ_AP021879.1"/>
</dbReference>
<feature type="domain" description="Histone deacetylase" evidence="2">
    <location>
        <begin position="172"/>
        <end position="244"/>
    </location>
</feature>
<dbReference type="SUPFAM" id="SSF52768">
    <property type="entry name" value="Arginase/deacetylase"/>
    <property type="match status" value="1"/>
</dbReference>
<proteinExistence type="inferred from homology"/>
<dbReference type="PRINTS" id="PR01270">
    <property type="entry name" value="HDASUPER"/>
</dbReference>
<dbReference type="Proteomes" id="UP000422108">
    <property type="component" value="Chromosome"/>
</dbReference>
<organism evidence="3 4">
    <name type="scientific">Desulfosarcina ovata subsp. ovata</name>
    <dbReference type="NCBI Taxonomy" id="2752305"/>
    <lineage>
        <taxon>Bacteria</taxon>
        <taxon>Pseudomonadati</taxon>
        <taxon>Thermodesulfobacteriota</taxon>
        <taxon>Desulfobacteria</taxon>
        <taxon>Desulfobacterales</taxon>
        <taxon>Desulfosarcinaceae</taxon>
        <taxon>Desulfosarcina</taxon>
    </lineage>
</organism>
<protein>
    <recommendedName>
        <fullName evidence="2">Histone deacetylase domain-containing protein</fullName>
    </recommendedName>
</protein>
<dbReference type="Gene3D" id="3.40.800.20">
    <property type="entry name" value="Histone deacetylase domain"/>
    <property type="match status" value="2"/>
</dbReference>
<comment type="similarity">
    <text evidence="1">Belongs to the histone deacetylase family.</text>
</comment>
<evidence type="ECO:0000256" key="1">
    <source>
        <dbReference type="ARBA" id="ARBA00005947"/>
    </source>
</evidence>
<gene>
    <name evidence="3" type="ORF">DSCOOX_07430</name>
</gene>
<dbReference type="InterPro" id="IPR037138">
    <property type="entry name" value="His_deacetylse_dom_sf"/>
</dbReference>